<dbReference type="PATRIC" id="fig|1423722.3.peg.1130"/>
<comment type="subunit">
    <text evidence="3 9">Homodimer.</text>
</comment>
<reference evidence="14 15" key="1">
    <citation type="journal article" date="2015" name="Genome Announc.">
        <title>Expanding the biotechnology potential of lactobacilli through comparative genomics of 213 strains and associated genera.</title>
        <authorList>
            <person name="Sun Z."/>
            <person name="Harris H.M."/>
            <person name="McCann A."/>
            <person name="Guo C."/>
            <person name="Argimon S."/>
            <person name="Zhang W."/>
            <person name="Yang X."/>
            <person name="Jeffery I.B."/>
            <person name="Cooney J.C."/>
            <person name="Kagawa T.F."/>
            <person name="Liu W."/>
            <person name="Song Y."/>
            <person name="Salvetti E."/>
            <person name="Wrobel A."/>
            <person name="Rasinkangas P."/>
            <person name="Parkhill J."/>
            <person name="Rea M.C."/>
            <person name="O'Sullivan O."/>
            <person name="Ritari J."/>
            <person name="Douillard F.P."/>
            <person name="Paul Ross R."/>
            <person name="Yang R."/>
            <person name="Briner A.E."/>
            <person name="Felis G.E."/>
            <person name="de Vos W.M."/>
            <person name="Barrangou R."/>
            <person name="Klaenhammer T.R."/>
            <person name="Caufield P.W."/>
            <person name="Cui Y."/>
            <person name="Zhang H."/>
            <person name="O'Toole P.W."/>
        </authorList>
    </citation>
    <scope>NUCLEOTIDE SEQUENCE [LARGE SCALE GENOMIC DNA]</scope>
    <source>
        <strain evidence="14 15">DSM 20534</strain>
    </source>
</reference>
<dbReference type="PROSITE" id="PS00156">
    <property type="entry name" value="OMPDECASE"/>
    <property type="match status" value="1"/>
</dbReference>
<evidence type="ECO:0000256" key="12">
    <source>
        <dbReference type="RuleBase" id="RU000512"/>
    </source>
</evidence>
<evidence type="ECO:0000256" key="4">
    <source>
        <dbReference type="ARBA" id="ARBA00022793"/>
    </source>
</evidence>
<keyword evidence="15" id="KW-1185">Reference proteome</keyword>
<dbReference type="InterPro" id="IPR047596">
    <property type="entry name" value="OMPdecase_bac"/>
</dbReference>
<gene>
    <name evidence="9" type="primary">pyrF</name>
    <name evidence="14" type="ORF">FC62_GL001108</name>
</gene>
<keyword evidence="4 9" id="KW-0210">Decarboxylase</keyword>
<dbReference type="InterPro" id="IPR018089">
    <property type="entry name" value="OMPdecase_AS"/>
</dbReference>
<dbReference type="PANTHER" id="PTHR32119">
    <property type="entry name" value="OROTIDINE 5'-PHOSPHATE DECARBOXYLASE"/>
    <property type="match status" value="1"/>
</dbReference>
<feature type="active site" description="Proton donor" evidence="9">
    <location>
        <position position="61"/>
    </location>
</feature>
<dbReference type="SMART" id="SM00934">
    <property type="entry name" value="OMPdecase"/>
    <property type="match status" value="1"/>
</dbReference>
<comment type="caution">
    <text evidence="14">The sequence shown here is derived from an EMBL/GenBank/DDBJ whole genome shotgun (WGS) entry which is preliminary data.</text>
</comment>
<dbReference type="Pfam" id="PF00215">
    <property type="entry name" value="OMPdecase"/>
    <property type="match status" value="1"/>
</dbReference>
<evidence type="ECO:0000313" key="14">
    <source>
        <dbReference type="EMBL" id="KRK37774.1"/>
    </source>
</evidence>
<evidence type="ECO:0000256" key="8">
    <source>
        <dbReference type="ARBA" id="ARBA00061012"/>
    </source>
</evidence>
<feature type="binding site" evidence="9">
    <location>
        <begin position="59"/>
        <end position="68"/>
    </location>
    <ligand>
        <name>substrate</name>
    </ligand>
</feature>
<dbReference type="UniPathway" id="UPA00070">
    <property type="reaction ID" value="UER00120"/>
</dbReference>
<comment type="pathway">
    <text evidence="2 9 12">Pyrimidine metabolism; UMP biosynthesis via de novo pathway; UMP from orotate: step 2/2.</text>
</comment>
<proteinExistence type="inferred from homology"/>
<evidence type="ECO:0000256" key="5">
    <source>
        <dbReference type="ARBA" id="ARBA00022975"/>
    </source>
</evidence>
<dbReference type="CDD" id="cd04725">
    <property type="entry name" value="OMP_decarboxylase_like"/>
    <property type="match status" value="1"/>
</dbReference>
<feature type="active site" description="For OMPdecase activity" evidence="10">
    <location>
        <position position="64"/>
    </location>
</feature>
<dbReference type="AlphaFoldDB" id="A0A0R1GUY3"/>
<evidence type="ECO:0000256" key="1">
    <source>
        <dbReference type="ARBA" id="ARBA00002356"/>
    </source>
</evidence>
<dbReference type="GO" id="GO:0005829">
    <property type="term" value="C:cytosol"/>
    <property type="evidence" value="ECO:0007669"/>
    <property type="project" value="TreeGrafter"/>
</dbReference>
<dbReference type="RefSeq" id="WP_056947260.1">
    <property type="nucleotide sequence ID" value="NZ_AZCV01000003.1"/>
</dbReference>
<evidence type="ECO:0000256" key="2">
    <source>
        <dbReference type="ARBA" id="ARBA00004861"/>
    </source>
</evidence>
<evidence type="ECO:0000256" key="6">
    <source>
        <dbReference type="ARBA" id="ARBA00023239"/>
    </source>
</evidence>
<feature type="binding site" evidence="9 11">
    <location>
        <position position="215"/>
    </location>
    <ligand>
        <name>substrate</name>
    </ligand>
</feature>
<dbReference type="NCBIfam" id="NF001273">
    <property type="entry name" value="PRK00230.1"/>
    <property type="match status" value="1"/>
</dbReference>
<dbReference type="SUPFAM" id="SSF51366">
    <property type="entry name" value="Ribulose-phoshate binding barrel"/>
    <property type="match status" value="1"/>
</dbReference>
<dbReference type="InterPro" id="IPR011060">
    <property type="entry name" value="RibuloseP-bd_barrel"/>
</dbReference>
<evidence type="ECO:0000256" key="10">
    <source>
        <dbReference type="PIRSR" id="PIRSR614732-1"/>
    </source>
</evidence>
<feature type="binding site" evidence="9 11">
    <location>
        <position position="123"/>
    </location>
    <ligand>
        <name>substrate</name>
    </ligand>
</feature>
<dbReference type="PANTHER" id="PTHR32119:SF2">
    <property type="entry name" value="OROTIDINE 5'-PHOSPHATE DECARBOXYLASE"/>
    <property type="match status" value="1"/>
</dbReference>
<feature type="active site" description="For OMPdecase activity" evidence="10">
    <location>
        <position position="59"/>
    </location>
</feature>
<dbReference type="HAMAP" id="MF_01200_B">
    <property type="entry name" value="OMPdecase_type1_B"/>
    <property type="match status" value="1"/>
</dbReference>
<feature type="domain" description="Orotidine 5'-phosphate decarboxylase" evidence="13">
    <location>
        <begin position="3"/>
        <end position="230"/>
    </location>
</feature>
<organism evidence="14 15">
    <name type="scientific">Amylolactobacillus amylotrophicus DSM 20534</name>
    <dbReference type="NCBI Taxonomy" id="1423722"/>
    <lineage>
        <taxon>Bacteria</taxon>
        <taxon>Bacillati</taxon>
        <taxon>Bacillota</taxon>
        <taxon>Bacilli</taxon>
        <taxon>Lactobacillales</taxon>
        <taxon>Lactobacillaceae</taxon>
        <taxon>Amylolactobacillus</taxon>
    </lineage>
</organism>
<evidence type="ECO:0000256" key="11">
    <source>
        <dbReference type="PIRSR" id="PIRSR614732-2"/>
    </source>
</evidence>
<feature type="active site" description="For OMPdecase activity" evidence="10">
    <location>
        <position position="61"/>
    </location>
</feature>
<protein>
    <recommendedName>
        <fullName evidence="9">Orotidine 5'-phosphate decarboxylase</fullName>
        <ecNumber evidence="9">4.1.1.23</ecNumber>
    </recommendedName>
    <alternativeName>
        <fullName evidence="9">OMP decarboxylase</fullName>
        <shortName evidence="9">OMPDCase</shortName>
        <shortName evidence="9">OMPdecase</shortName>
    </alternativeName>
</protein>
<evidence type="ECO:0000313" key="15">
    <source>
        <dbReference type="Proteomes" id="UP000050909"/>
    </source>
</evidence>
<dbReference type="Gene3D" id="3.20.20.70">
    <property type="entry name" value="Aldolase class I"/>
    <property type="match status" value="1"/>
</dbReference>
<evidence type="ECO:0000256" key="7">
    <source>
        <dbReference type="ARBA" id="ARBA00049157"/>
    </source>
</evidence>
<dbReference type="GO" id="GO:0044205">
    <property type="term" value="P:'de novo' UMP biosynthetic process"/>
    <property type="evidence" value="ECO:0007669"/>
    <property type="project" value="UniProtKB-UniRule"/>
</dbReference>
<dbReference type="GO" id="GO:0004590">
    <property type="term" value="F:orotidine-5'-phosphate decarboxylase activity"/>
    <property type="evidence" value="ECO:0007669"/>
    <property type="project" value="UniProtKB-UniRule"/>
</dbReference>
<keyword evidence="5 9" id="KW-0665">Pyrimidine biosynthesis</keyword>
<feature type="binding site" evidence="9 11">
    <location>
        <position position="32"/>
    </location>
    <ligand>
        <name>substrate</name>
    </ligand>
</feature>
<dbReference type="GO" id="GO:0006207">
    <property type="term" value="P:'de novo' pyrimidine nucleobase biosynthetic process"/>
    <property type="evidence" value="ECO:0007669"/>
    <property type="project" value="InterPro"/>
</dbReference>
<dbReference type="FunFam" id="3.20.20.70:FF:000015">
    <property type="entry name" value="Orotidine 5'-phosphate decarboxylase"/>
    <property type="match status" value="1"/>
</dbReference>
<evidence type="ECO:0000259" key="13">
    <source>
        <dbReference type="SMART" id="SM00934"/>
    </source>
</evidence>
<feature type="binding site" evidence="9 11">
    <location>
        <position position="185"/>
    </location>
    <ligand>
        <name>substrate</name>
    </ligand>
</feature>
<dbReference type="EC" id="4.1.1.23" evidence="9"/>
<dbReference type="NCBIfam" id="TIGR01740">
    <property type="entry name" value="pyrF"/>
    <property type="match status" value="1"/>
</dbReference>
<feature type="binding site" evidence="9 11">
    <location>
        <position position="9"/>
    </location>
    <ligand>
        <name>substrate</name>
    </ligand>
</feature>
<name>A0A0R1GUY3_9LACO</name>
<dbReference type="InterPro" id="IPR013785">
    <property type="entry name" value="Aldolase_TIM"/>
</dbReference>
<keyword evidence="6 9" id="KW-0456">Lyase</keyword>
<comment type="function">
    <text evidence="1 9">Catalyzes the decarboxylation of orotidine 5'-monophosphate (OMP) to uridine 5'-monophosphate (UMP).</text>
</comment>
<dbReference type="InterPro" id="IPR001754">
    <property type="entry name" value="OMPdeCOase_dom"/>
</dbReference>
<evidence type="ECO:0000256" key="9">
    <source>
        <dbReference type="HAMAP-Rule" id="MF_01200"/>
    </source>
</evidence>
<feature type="binding site" evidence="9 11">
    <location>
        <position position="194"/>
    </location>
    <ligand>
        <name>substrate</name>
    </ligand>
</feature>
<comment type="catalytic activity">
    <reaction evidence="7 9 12">
        <text>orotidine 5'-phosphate + H(+) = UMP + CO2</text>
        <dbReference type="Rhea" id="RHEA:11596"/>
        <dbReference type="ChEBI" id="CHEBI:15378"/>
        <dbReference type="ChEBI" id="CHEBI:16526"/>
        <dbReference type="ChEBI" id="CHEBI:57538"/>
        <dbReference type="ChEBI" id="CHEBI:57865"/>
        <dbReference type="EC" id="4.1.1.23"/>
    </reaction>
</comment>
<feature type="binding site" evidence="9 11">
    <location>
        <position position="214"/>
    </location>
    <ligand>
        <name>substrate</name>
    </ligand>
</feature>
<evidence type="ECO:0000256" key="3">
    <source>
        <dbReference type="ARBA" id="ARBA00011738"/>
    </source>
</evidence>
<dbReference type="InterPro" id="IPR014732">
    <property type="entry name" value="OMPdecase"/>
</dbReference>
<dbReference type="Proteomes" id="UP000050909">
    <property type="component" value="Unassembled WGS sequence"/>
</dbReference>
<accession>A0A0R1GUY3</accession>
<sequence>MRPIFIALDFKNRTEVWNFLAEFPELDGLAVKVGMELFYMEGPDFVRELIARGLRVFLDLKLYDIPHTVEQAMSQLGRLGVSYVTVHGSGGAEMLQAAKRGLVKGSQELGVVGPKLLAITQLTSMSEHQLKSEQLVNATMAESVVHLARLAYENGADGVIAAAVEDELIHQATSSAFLTINPGIRLENDAQDDQKRVVTPSQAVSLGSDGIVVGRSITSSTNPVATYQLIKQEWERK</sequence>
<comment type="similarity">
    <text evidence="8 9">Belongs to the OMP decarboxylase family. Type 1 subfamily.</text>
</comment>
<dbReference type="EMBL" id="AZCV01000003">
    <property type="protein sequence ID" value="KRK37774.1"/>
    <property type="molecule type" value="Genomic_DNA"/>
</dbReference>